<accession>A0ABZ2FEV9</accession>
<protein>
    <submittedName>
        <fullName evidence="2">Winged helix-turn-helix transcriptional regulator</fullName>
    </submittedName>
</protein>
<reference evidence="2 3" key="1">
    <citation type="submission" date="2022-09" db="EMBL/GenBank/DDBJ databases">
        <title>Complete genome sequence of Janibacter terrae strain COS04-44, PCL-degrading bacteria isolated from oil spilled coast.</title>
        <authorList>
            <person name="Park H."/>
            <person name="Kim J.Y."/>
            <person name="An S.H."/>
            <person name="Lee C.M."/>
            <person name="Weon H.-Y."/>
        </authorList>
    </citation>
    <scope>NUCLEOTIDE SEQUENCE [LARGE SCALE GENOMIC DNA]</scope>
    <source>
        <strain evidence="2 3">COS04-44</strain>
    </source>
</reference>
<dbReference type="PANTHER" id="PTHR30363">
    <property type="entry name" value="HTH-TYPE TRANSCRIPTIONAL REGULATOR SRLR-RELATED"/>
    <property type="match status" value="1"/>
</dbReference>
<dbReference type="InterPro" id="IPR036390">
    <property type="entry name" value="WH_DNA-bd_sf"/>
</dbReference>
<dbReference type="PANTHER" id="PTHR30363:SF28">
    <property type="entry name" value="TRANSCRIPTIONAL REGULATORY PROTEIN-RELATED"/>
    <property type="match status" value="1"/>
</dbReference>
<dbReference type="RefSeq" id="WP_338538067.1">
    <property type="nucleotide sequence ID" value="NZ_CP104874.1"/>
</dbReference>
<proteinExistence type="predicted"/>
<evidence type="ECO:0000313" key="3">
    <source>
        <dbReference type="Proteomes" id="UP001381003"/>
    </source>
</evidence>
<dbReference type="CDD" id="cd00090">
    <property type="entry name" value="HTH_ARSR"/>
    <property type="match status" value="1"/>
</dbReference>
<gene>
    <name evidence="2" type="ORF">N5P18_14585</name>
</gene>
<name>A0ABZ2FEV9_9MICO</name>
<feature type="region of interest" description="Disordered" evidence="1">
    <location>
        <begin position="36"/>
        <end position="56"/>
    </location>
</feature>
<evidence type="ECO:0000256" key="1">
    <source>
        <dbReference type="SAM" id="MobiDB-lite"/>
    </source>
</evidence>
<dbReference type="EMBL" id="CP104874">
    <property type="protein sequence ID" value="WWF04879.1"/>
    <property type="molecule type" value="Genomic_DNA"/>
</dbReference>
<organism evidence="2 3">
    <name type="scientific">Janibacter terrae</name>
    <dbReference type="NCBI Taxonomy" id="103817"/>
    <lineage>
        <taxon>Bacteria</taxon>
        <taxon>Bacillati</taxon>
        <taxon>Actinomycetota</taxon>
        <taxon>Actinomycetes</taxon>
        <taxon>Micrococcales</taxon>
        <taxon>Intrasporangiaceae</taxon>
        <taxon>Janibacter</taxon>
    </lineage>
</organism>
<dbReference type="Proteomes" id="UP001381003">
    <property type="component" value="Chromosome"/>
</dbReference>
<dbReference type="InterPro" id="IPR011991">
    <property type="entry name" value="ArsR-like_HTH"/>
</dbReference>
<dbReference type="SUPFAM" id="SSF46785">
    <property type="entry name" value="Winged helix' DNA-binding domain"/>
    <property type="match status" value="1"/>
</dbReference>
<dbReference type="InterPro" id="IPR050313">
    <property type="entry name" value="Carb_Metab_HTH_regulators"/>
</dbReference>
<dbReference type="Pfam" id="PF13412">
    <property type="entry name" value="HTH_24"/>
    <property type="match status" value="1"/>
</dbReference>
<sequence>MLSTISERGPITAADLAAHLGLTATGVRRHLDQLAEEGAVTSRAPHAGKRGRGRPAREWVVGDVGHEHLTSDYDDLAADAMRFLRESVGEQAVRDFADHRISALEERCADQVDAAGEDPRARTEALVTALRAEGYAASARTVGDDVVVGLQLCQGHCPVRHVAAEFPELCEAETDAFSRLLGVHVQRLATLAQGDHVCTTFVPTPGMRPHTERSPR</sequence>
<dbReference type="InterPro" id="IPR036388">
    <property type="entry name" value="WH-like_DNA-bd_sf"/>
</dbReference>
<evidence type="ECO:0000313" key="2">
    <source>
        <dbReference type="EMBL" id="WWF04879.1"/>
    </source>
</evidence>
<keyword evidence="3" id="KW-1185">Reference proteome</keyword>
<dbReference type="Gene3D" id="1.10.10.10">
    <property type="entry name" value="Winged helix-like DNA-binding domain superfamily/Winged helix DNA-binding domain"/>
    <property type="match status" value="1"/>
</dbReference>